<evidence type="ECO:0008006" key="3">
    <source>
        <dbReference type="Google" id="ProtNLM"/>
    </source>
</evidence>
<dbReference type="EMBL" id="BAAABX010000042">
    <property type="protein sequence ID" value="GAA0411837.1"/>
    <property type="molecule type" value="Genomic_DNA"/>
</dbReference>
<dbReference type="Gene3D" id="3.90.550.10">
    <property type="entry name" value="Spore Coat Polysaccharide Biosynthesis Protein SpsA, Chain A"/>
    <property type="match status" value="1"/>
</dbReference>
<organism evidence="1 2">
    <name type="scientific">Streptomyces luteireticuli</name>
    <dbReference type="NCBI Taxonomy" id="173858"/>
    <lineage>
        <taxon>Bacteria</taxon>
        <taxon>Bacillati</taxon>
        <taxon>Actinomycetota</taxon>
        <taxon>Actinomycetes</taxon>
        <taxon>Kitasatosporales</taxon>
        <taxon>Streptomycetaceae</taxon>
        <taxon>Streptomyces</taxon>
    </lineage>
</organism>
<gene>
    <name evidence="1" type="ORF">GCM10010357_36190</name>
</gene>
<keyword evidence="2" id="KW-1185">Reference proteome</keyword>
<accession>A0ABP3INE8</accession>
<evidence type="ECO:0000313" key="1">
    <source>
        <dbReference type="EMBL" id="GAA0411837.1"/>
    </source>
</evidence>
<name>A0ABP3INE8_9ACTN</name>
<proteinExistence type="predicted"/>
<reference evidence="2" key="1">
    <citation type="journal article" date="2019" name="Int. J. Syst. Evol. Microbiol.">
        <title>The Global Catalogue of Microorganisms (GCM) 10K type strain sequencing project: providing services to taxonomists for standard genome sequencing and annotation.</title>
        <authorList>
            <consortium name="The Broad Institute Genomics Platform"/>
            <consortium name="The Broad Institute Genome Sequencing Center for Infectious Disease"/>
            <person name="Wu L."/>
            <person name="Ma J."/>
        </authorList>
    </citation>
    <scope>NUCLEOTIDE SEQUENCE [LARGE SCALE GENOMIC DNA]</scope>
    <source>
        <strain evidence="2">JCM 4788</strain>
    </source>
</reference>
<evidence type="ECO:0000313" key="2">
    <source>
        <dbReference type="Proteomes" id="UP001500879"/>
    </source>
</evidence>
<comment type="caution">
    <text evidence="1">The sequence shown here is derived from an EMBL/GenBank/DDBJ whole genome shotgun (WGS) entry which is preliminary data.</text>
</comment>
<sequence>MTPVPPSVRLTVAVVVRDEDHDGAYFSALALRLHHPEAAARCDLLVVDGDPDGSAAPALRGLPWLRYASCDQVRGSALRDLAVREARTEWVLCVDSGVLLAPGALARLLAFADARPGTRDLFQGPLLEDDLRTVRTHRDPVFDGASFGTWGCDPRGTDADAPPFEIGMQDLGLFACRREAWTGFNPRLRGHGAEEGYLHKKYRAAGARVLCLPFLRWARRRPLAATAPEPAALCRDRLLAWEEAGLAVEPVVEHCREAYGDVVDEWVAGHAAERGHPLDWFDAVVCVNSDASPSRWVAASRRFRRIGADGIVHRLPAVAAGEPAVGYALSHRRAVELARRRGLSHVLVLEDDVTFCHDAEVLLRAHVDELADRQWTMCRLGGGAVAYHGRVFERLLAETPSGEGEMGVWVAAHGGLERYCDRRFGEGVVGVTPAVTARVG</sequence>
<dbReference type="Proteomes" id="UP001500879">
    <property type="component" value="Unassembled WGS sequence"/>
</dbReference>
<dbReference type="CDD" id="cd00761">
    <property type="entry name" value="Glyco_tranf_GTA_type"/>
    <property type="match status" value="1"/>
</dbReference>
<dbReference type="SUPFAM" id="SSF53448">
    <property type="entry name" value="Nucleotide-diphospho-sugar transferases"/>
    <property type="match status" value="1"/>
</dbReference>
<dbReference type="InterPro" id="IPR029044">
    <property type="entry name" value="Nucleotide-diphossugar_trans"/>
</dbReference>
<protein>
    <recommendedName>
        <fullName evidence="3">Glycosyltransferase</fullName>
    </recommendedName>
</protein>